<accession>A0AAE3MAK8</accession>
<organism evidence="1 2">
    <name type="scientific">Plebeiibacterium sediminum</name>
    <dbReference type="NCBI Taxonomy" id="2992112"/>
    <lineage>
        <taxon>Bacteria</taxon>
        <taxon>Pseudomonadati</taxon>
        <taxon>Bacteroidota</taxon>
        <taxon>Bacteroidia</taxon>
        <taxon>Marinilabiliales</taxon>
        <taxon>Marinilabiliaceae</taxon>
        <taxon>Plebeiibacterium</taxon>
    </lineage>
</organism>
<name>A0AAE3MAK8_9BACT</name>
<evidence type="ECO:0000313" key="2">
    <source>
        <dbReference type="Proteomes" id="UP001209229"/>
    </source>
</evidence>
<dbReference type="EMBL" id="JAPDPJ010000116">
    <property type="protein sequence ID" value="MCW3789490.1"/>
    <property type="molecule type" value="Genomic_DNA"/>
</dbReference>
<dbReference type="RefSeq" id="WP_301193040.1">
    <property type="nucleotide sequence ID" value="NZ_JAPDPJ010000116.1"/>
</dbReference>
<gene>
    <name evidence="1" type="ORF">OM075_23730</name>
</gene>
<reference evidence="1" key="1">
    <citation type="submission" date="2022-10" db="EMBL/GenBank/DDBJ databases">
        <authorList>
            <person name="Yu W.X."/>
        </authorList>
    </citation>
    <scope>NUCLEOTIDE SEQUENCE</scope>
    <source>
        <strain evidence="1">AAT</strain>
    </source>
</reference>
<proteinExistence type="predicted"/>
<comment type="caution">
    <text evidence="1">The sequence shown here is derived from an EMBL/GenBank/DDBJ whole genome shotgun (WGS) entry which is preliminary data.</text>
</comment>
<sequence>MKTITLIPLTIGTGISHFISSFAMIERNNMAIIDFDYHSIVKEILLEDEVNYITTEYMQKLDFANTRFNNSLMSFPSDKLNKENFRREFSIDILRGNFLIKNTAFLIIHYPIRLDDNILFSLMEYSDYVVFFGHYSLKSKLTLTKFISTCSKSQFGIILSKSEDLTISSETLLDDPGFNRVKLIADIPYSLKFQLATIQKKAILELNDKGLCKTIIDSWEKIKTAVYSHSFTFD</sequence>
<dbReference type="AlphaFoldDB" id="A0AAE3MAK8"/>
<keyword evidence="2" id="KW-1185">Reference proteome</keyword>
<protein>
    <submittedName>
        <fullName evidence="1">Uncharacterized protein</fullName>
    </submittedName>
</protein>
<dbReference type="Proteomes" id="UP001209229">
    <property type="component" value="Unassembled WGS sequence"/>
</dbReference>
<evidence type="ECO:0000313" key="1">
    <source>
        <dbReference type="EMBL" id="MCW3789490.1"/>
    </source>
</evidence>